<protein>
    <submittedName>
        <fullName evidence="1">Uncharacterized protein</fullName>
    </submittedName>
</protein>
<evidence type="ECO:0000313" key="2">
    <source>
        <dbReference type="Proteomes" id="UP000037696"/>
    </source>
</evidence>
<dbReference type="Proteomes" id="UP000037696">
    <property type="component" value="Unassembled WGS sequence"/>
</dbReference>
<dbReference type="AlphaFoldDB" id="A0A0M9WKS8"/>
<organism evidence="1 2">
    <name type="scientific">Penicillium nordicum</name>
    <dbReference type="NCBI Taxonomy" id="229535"/>
    <lineage>
        <taxon>Eukaryota</taxon>
        <taxon>Fungi</taxon>
        <taxon>Dikarya</taxon>
        <taxon>Ascomycota</taxon>
        <taxon>Pezizomycotina</taxon>
        <taxon>Eurotiomycetes</taxon>
        <taxon>Eurotiomycetidae</taxon>
        <taxon>Eurotiales</taxon>
        <taxon>Aspergillaceae</taxon>
        <taxon>Penicillium</taxon>
    </lineage>
</organism>
<evidence type="ECO:0000313" key="1">
    <source>
        <dbReference type="EMBL" id="KOS48659.1"/>
    </source>
</evidence>
<proteinExistence type="predicted"/>
<reference evidence="1 2" key="1">
    <citation type="submission" date="2015-08" db="EMBL/GenBank/DDBJ databases">
        <title>Genome sequencing of Penicillium nordicum.</title>
        <authorList>
            <person name="Nguyen H.D."/>
            <person name="Seifert K.A."/>
        </authorList>
    </citation>
    <scope>NUCLEOTIDE SEQUENCE [LARGE SCALE GENOMIC DNA]</scope>
    <source>
        <strain evidence="1 2">DAOMC 185683</strain>
    </source>
</reference>
<accession>A0A0M9WKS8</accession>
<keyword evidence="2" id="KW-1185">Reference proteome</keyword>
<comment type="caution">
    <text evidence="1">The sequence shown here is derived from an EMBL/GenBank/DDBJ whole genome shotgun (WGS) entry which is preliminary data.</text>
</comment>
<name>A0A0M9WKS8_9EURO</name>
<gene>
    <name evidence="1" type="ORF">ACN38_g386</name>
</gene>
<dbReference type="EMBL" id="LHQQ01000003">
    <property type="protein sequence ID" value="KOS48659.1"/>
    <property type="molecule type" value="Genomic_DNA"/>
</dbReference>
<dbReference type="OrthoDB" id="4369767at2759"/>
<sequence length="161" mass="18018">MITKVFTITFHHCSFLQSKQLCQLSTFNPPRFILFSNMKWSSYTLVALLPLATQLAIATPVADPYPDAIEERGGGGKHKGYEKDHGYDNKNVCEVKQTYPYYKYPCDSSPSNGTSLLGATFTSFCRYQNADSGVWYSAPKGWVKEEDKPRRCPGAPNSCPV</sequence>